<dbReference type="Gene3D" id="3.55.50.30">
    <property type="match status" value="1"/>
</dbReference>
<keyword evidence="1" id="KW-1133">Transmembrane helix</keyword>
<evidence type="ECO:0000313" key="4">
    <source>
        <dbReference type="EMBL" id="TYA74527.1"/>
    </source>
</evidence>
<comment type="caution">
    <text evidence="4">The sequence shown here is derived from an EMBL/GenBank/DDBJ whole genome shotgun (WGS) entry which is preliminary data.</text>
</comment>
<keyword evidence="5" id="KW-1185">Reference proteome</keyword>
<feature type="transmembrane region" description="Helical" evidence="1">
    <location>
        <begin position="81"/>
        <end position="101"/>
    </location>
</feature>
<dbReference type="OrthoDB" id="651134at2"/>
<keyword evidence="1" id="KW-0812">Transmembrane</keyword>
<protein>
    <submittedName>
        <fullName evidence="4">FecR family protein</fullName>
    </submittedName>
</protein>
<evidence type="ECO:0000259" key="2">
    <source>
        <dbReference type="Pfam" id="PF04773"/>
    </source>
</evidence>
<dbReference type="GO" id="GO:0016989">
    <property type="term" value="F:sigma factor antagonist activity"/>
    <property type="evidence" value="ECO:0007669"/>
    <property type="project" value="TreeGrafter"/>
</dbReference>
<dbReference type="PIRSF" id="PIRSF018266">
    <property type="entry name" value="FecR"/>
    <property type="match status" value="1"/>
</dbReference>
<evidence type="ECO:0000259" key="3">
    <source>
        <dbReference type="Pfam" id="PF16344"/>
    </source>
</evidence>
<evidence type="ECO:0000313" key="5">
    <source>
        <dbReference type="Proteomes" id="UP000323930"/>
    </source>
</evidence>
<dbReference type="Pfam" id="PF04773">
    <property type="entry name" value="FecR"/>
    <property type="match status" value="1"/>
</dbReference>
<gene>
    <name evidence="4" type="ORF">FUA24_14495</name>
</gene>
<keyword evidence="1" id="KW-0472">Membrane</keyword>
<dbReference type="PANTHER" id="PTHR30273:SF2">
    <property type="entry name" value="PROTEIN FECR"/>
    <property type="match status" value="1"/>
</dbReference>
<dbReference type="InterPro" id="IPR012373">
    <property type="entry name" value="Ferrdict_sens_TM"/>
</dbReference>
<proteinExistence type="predicted"/>
<feature type="domain" description="Protein FecR C-terminal" evidence="3">
    <location>
        <begin position="313"/>
        <end position="380"/>
    </location>
</feature>
<dbReference type="Proteomes" id="UP000323930">
    <property type="component" value="Unassembled WGS sequence"/>
</dbReference>
<dbReference type="Gene3D" id="2.60.120.1440">
    <property type="match status" value="1"/>
</dbReference>
<dbReference type="Pfam" id="PF16344">
    <property type="entry name" value="FecR_C"/>
    <property type="match status" value="1"/>
</dbReference>
<dbReference type="PANTHER" id="PTHR30273">
    <property type="entry name" value="PERIPLASMIC SIGNAL SENSOR AND SIGMA FACTOR ACTIVATOR FECR-RELATED"/>
    <property type="match status" value="1"/>
</dbReference>
<reference evidence="4 5" key="1">
    <citation type="submission" date="2019-08" db="EMBL/GenBank/DDBJ databases">
        <title>Seonamhaeicola sediminis sp. nov., isolated from marine sediment.</title>
        <authorList>
            <person name="Cao W.R."/>
        </authorList>
    </citation>
    <scope>NUCLEOTIDE SEQUENCE [LARGE SCALE GENOMIC DNA]</scope>
    <source>
        <strain evidence="4 5">B011</strain>
    </source>
</reference>
<feature type="domain" description="FecR protein" evidence="2">
    <location>
        <begin position="174"/>
        <end position="265"/>
    </location>
</feature>
<evidence type="ECO:0000256" key="1">
    <source>
        <dbReference type="SAM" id="Phobius"/>
    </source>
</evidence>
<sequence>MTNPKVEKIIAKYLTNQASADELDELQLWLEEEDNEETFIEYIKVNYAVDYNLKSYNIDASKKELLNLISKEKKVHKMQQITGFVKYAAAIVVLLGLGYFLQQGYFDAKPELVIPKDKITLQLENGNIEVLSEDGSRSVVDKNGNVVGTQSGTELSYVNSSTTKKLVYNTLTIPYGKHFKITLSDGTKVHLNSGSSLKYPVDFIDGKKRKVFLSGEAYFDVHEDKTHPFIVNSDALNVEVLGTEFNVTAYPEDIVTDVVLVEGSVGLYEEESSINNATVIKPGVKGSLSKANNEITTEEVNVAVYTSWRNGGLFFRNIPFENIAKRMERHYNMKIIVENDILKKEMFSANFNDEPITKILSYFKDSYNINYTIKDNTIYIK</sequence>
<dbReference type="InterPro" id="IPR006860">
    <property type="entry name" value="FecR"/>
</dbReference>
<organism evidence="4 5">
    <name type="scientific">Seonamhaeicola marinus</name>
    <dbReference type="NCBI Taxonomy" id="1912246"/>
    <lineage>
        <taxon>Bacteria</taxon>
        <taxon>Pseudomonadati</taxon>
        <taxon>Bacteroidota</taxon>
        <taxon>Flavobacteriia</taxon>
        <taxon>Flavobacteriales</taxon>
        <taxon>Flavobacteriaceae</taxon>
    </lineage>
</organism>
<dbReference type="RefSeq" id="WP_148543548.1">
    <property type="nucleotide sequence ID" value="NZ_VSDQ01000679.1"/>
</dbReference>
<dbReference type="FunFam" id="2.60.120.1440:FF:000001">
    <property type="entry name" value="Putative anti-sigma factor"/>
    <property type="match status" value="1"/>
</dbReference>
<accession>A0A5D0HWL9</accession>
<name>A0A5D0HWL9_9FLAO</name>
<dbReference type="InterPro" id="IPR032508">
    <property type="entry name" value="FecR_C"/>
</dbReference>
<dbReference type="EMBL" id="VSDQ01000679">
    <property type="protein sequence ID" value="TYA74527.1"/>
    <property type="molecule type" value="Genomic_DNA"/>
</dbReference>
<dbReference type="AlphaFoldDB" id="A0A5D0HWL9"/>